<accession>A0A2D0LE89</accession>
<dbReference type="EMBL" id="NJCX01000007">
    <property type="protein sequence ID" value="PHM73970.1"/>
    <property type="molecule type" value="Genomic_DNA"/>
</dbReference>
<proteinExistence type="predicted"/>
<keyword evidence="2" id="KW-1185">Reference proteome</keyword>
<evidence type="ECO:0000313" key="2">
    <source>
        <dbReference type="Proteomes" id="UP000221101"/>
    </source>
</evidence>
<gene>
    <name evidence="1" type="ORF">Xkoz_01174</name>
</gene>
<dbReference type="AlphaFoldDB" id="A0A2D0LE89"/>
<evidence type="ECO:0000313" key="1">
    <source>
        <dbReference type="EMBL" id="PHM73970.1"/>
    </source>
</evidence>
<name>A0A2D0LE89_9GAMM</name>
<organism evidence="1 2">
    <name type="scientific">Xenorhabdus kozodoii</name>
    <dbReference type="NCBI Taxonomy" id="351676"/>
    <lineage>
        <taxon>Bacteria</taxon>
        <taxon>Pseudomonadati</taxon>
        <taxon>Pseudomonadota</taxon>
        <taxon>Gammaproteobacteria</taxon>
        <taxon>Enterobacterales</taxon>
        <taxon>Morganellaceae</taxon>
        <taxon>Xenorhabdus</taxon>
    </lineage>
</organism>
<comment type="caution">
    <text evidence="1">The sequence shown here is derived from an EMBL/GenBank/DDBJ whole genome shotgun (WGS) entry which is preliminary data.</text>
</comment>
<dbReference type="Proteomes" id="UP000221101">
    <property type="component" value="Unassembled WGS sequence"/>
</dbReference>
<reference evidence="1 2" key="1">
    <citation type="journal article" date="2017" name="Nat. Microbiol.">
        <title>Natural product diversity associated with the nematode symbionts Photorhabdus and Xenorhabdus.</title>
        <authorList>
            <person name="Tobias N.J."/>
            <person name="Wolff H."/>
            <person name="Djahanschiri B."/>
            <person name="Grundmann F."/>
            <person name="Kronenwerth M."/>
            <person name="Shi Y.M."/>
            <person name="Simonyi S."/>
            <person name="Grun P."/>
            <person name="Shapiro-Ilan D."/>
            <person name="Pidot S.J."/>
            <person name="Stinear T.P."/>
            <person name="Ebersberger I."/>
            <person name="Bode H.B."/>
        </authorList>
    </citation>
    <scope>NUCLEOTIDE SEQUENCE [LARGE SCALE GENOMIC DNA]</scope>
    <source>
        <strain evidence="1 2">DSM 17907</strain>
    </source>
</reference>
<protein>
    <submittedName>
        <fullName evidence="1">Uncharacterized protein</fullName>
    </submittedName>
</protein>
<sequence>MQRRQQSGNLKDDGDKCFLHNPRPFWERGGTYLKVKSSVSVTLGAVPVGIEPTELA</sequence>